<comment type="caution">
    <text evidence="1">The sequence shown here is derived from an EMBL/GenBank/DDBJ whole genome shotgun (WGS) entry which is preliminary data.</text>
</comment>
<dbReference type="EMBL" id="JACRAF010000025">
    <property type="protein sequence ID" value="MBI4921883.1"/>
    <property type="molecule type" value="Genomic_DNA"/>
</dbReference>
<sequence length="108" mass="11708">MRAKIPTVATHYVGTMLAFMAMRSLSMNLAAYFAGAADEVSEALAAKRPVPDYPALIRELMVRSLEATEDHLVTDLKPGEYDADQAIEIALDMVGRANELIIKAAGLK</sequence>
<gene>
    <name evidence="1" type="ORF">HY834_09050</name>
</gene>
<proteinExistence type="predicted"/>
<evidence type="ECO:0000313" key="2">
    <source>
        <dbReference type="Proteomes" id="UP000782610"/>
    </source>
</evidence>
<reference evidence="1" key="1">
    <citation type="submission" date="2020-07" db="EMBL/GenBank/DDBJ databases">
        <title>Huge and variable diversity of episymbiotic CPR bacteria and DPANN archaea in groundwater ecosystems.</title>
        <authorList>
            <person name="He C.Y."/>
            <person name="Keren R."/>
            <person name="Whittaker M."/>
            <person name="Farag I.F."/>
            <person name="Doudna J."/>
            <person name="Cate J.H.D."/>
            <person name="Banfield J.F."/>
        </authorList>
    </citation>
    <scope>NUCLEOTIDE SEQUENCE</scope>
    <source>
        <strain evidence="1">NC_groundwater_1586_Pr3_B-0.1um_66_15</strain>
    </source>
</reference>
<organism evidence="1 2">
    <name type="scientific">Devosia nanyangense</name>
    <dbReference type="NCBI Taxonomy" id="1228055"/>
    <lineage>
        <taxon>Bacteria</taxon>
        <taxon>Pseudomonadati</taxon>
        <taxon>Pseudomonadota</taxon>
        <taxon>Alphaproteobacteria</taxon>
        <taxon>Hyphomicrobiales</taxon>
        <taxon>Devosiaceae</taxon>
        <taxon>Devosia</taxon>
    </lineage>
</organism>
<accession>A0A933L0T1</accession>
<protein>
    <submittedName>
        <fullName evidence="1">Uncharacterized protein</fullName>
    </submittedName>
</protein>
<dbReference type="AlphaFoldDB" id="A0A933L0T1"/>
<evidence type="ECO:0000313" key="1">
    <source>
        <dbReference type="EMBL" id="MBI4921883.1"/>
    </source>
</evidence>
<name>A0A933L0T1_9HYPH</name>
<dbReference type="Proteomes" id="UP000782610">
    <property type="component" value="Unassembled WGS sequence"/>
</dbReference>